<keyword evidence="3" id="KW-0472">Membrane</keyword>
<feature type="transmembrane region" description="Helical" evidence="3">
    <location>
        <begin position="32"/>
        <end position="53"/>
    </location>
</feature>
<sequence length="306" mass="33862">MWFFFAVAAAICFGIRGILYQWTSQRPIDRNLLLLGVYISGTLIALISNVIVQQPWSNGAWYGVLIGLFSFIANASMYKGYAVGKASIIALFSGLPPLVVVIVAYILWGEVLSTWQLTAFFIVLLGLILIKYSQDLKLNQLRGIQWGILTMLFFGFSDVSVKQSTIAGAETLPALTMMYATGTVLFGVSWIVSYRKSHVKKSTVEENNQNVEELSKPRQQNNILPWTLKRTLGWGMIVGISNIAGMMFLLPAFRYGVTGIVSAISAMSVALVILYAHFYLKENLSKREITGLIVTVVGILVLRLTS</sequence>
<feature type="transmembrane region" description="Helical" evidence="3">
    <location>
        <begin position="173"/>
        <end position="192"/>
    </location>
</feature>
<evidence type="ECO:0000313" key="5">
    <source>
        <dbReference type="EMBL" id="MBA9026145.1"/>
    </source>
</evidence>
<protein>
    <submittedName>
        <fullName evidence="5">Drug/metabolite transporter (DMT)-like permease</fullName>
    </submittedName>
</protein>
<keyword evidence="6" id="KW-1185">Reference proteome</keyword>
<feature type="transmembrane region" description="Helical" evidence="3">
    <location>
        <begin position="144"/>
        <end position="161"/>
    </location>
</feature>
<organism evidence="5 6">
    <name type="scientific">Peribacillus huizhouensis</name>
    <dbReference type="NCBI Taxonomy" id="1501239"/>
    <lineage>
        <taxon>Bacteria</taxon>
        <taxon>Bacillati</taxon>
        <taxon>Bacillota</taxon>
        <taxon>Bacilli</taxon>
        <taxon>Bacillales</taxon>
        <taxon>Bacillaceae</taxon>
        <taxon>Peribacillus</taxon>
    </lineage>
</organism>
<dbReference type="SUPFAM" id="SSF103481">
    <property type="entry name" value="Multidrug resistance efflux transporter EmrE"/>
    <property type="match status" value="2"/>
</dbReference>
<evidence type="ECO:0000256" key="2">
    <source>
        <dbReference type="ARBA" id="ARBA00007362"/>
    </source>
</evidence>
<name>A0ABR6CNH6_9BACI</name>
<keyword evidence="3" id="KW-0812">Transmembrane</keyword>
<feature type="transmembrane region" description="Helical" evidence="3">
    <location>
        <begin position="6"/>
        <end position="23"/>
    </location>
</feature>
<feature type="transmembrane region" description="Helical" evidence="3">
    <location>
        <begin position="88"/>
        <end position="108"/>
    </location>
</feature>
<evidence type="ECO:0000313" key="6">
    <source>
        <dbReference type="Proteomes" id="UP000626697"/>
    </source>
</evidence>
<dbReference type="Pfam" id="PF00892">
    <property type="entry name" value="EamA"/>
    <property type="match status" value="2"/>
</dbReference>
<dbReference type="InterPro" id="IPR037185">
    <property type="entry name" value="EmrE-like"/>
</dbReference>
<proteinExistence type="inferred from homology"/>
<keyword evidence="3" id="KW-1133">Transmembrane helix</keyword>
<feature type="transmembrane region" description="Helical" evidence="3">
    <location>
        <begin position="59"/>
        <end position="76"/>
    </location>
</feature>
<feature type="transmembrane region" description="Helical" evidence="3">
    <location>
        <begin position="259"/>
        <end position="280"/>
    </location>
</feature>
<comment type="caution">
    <text evidence="5">The sequence shown here is derived from an EMBL/GenBank/DDBJ whole genome shotgun (WGS) entry which is preliminary data.</text>
</comment>
<dbReference type="Proteomes" id="UP000626697">
    <property type="component" value="Unassembled WGS sequence"/>
</dbReference>
<reference evidence="5 6" key="1">
    <citation type="submission" date="2020-08" db="EMBL/GenBank/DDBJ databases">
        <title>Genomic Encyclopedia of Type Strains, Phase IV (KMG-IV): sequencing the most valuable type-strain genomes for metagenomic binning, comparative biology and taxonomic classification.</title>
        <authorList>
            <person name="Goeker M."/>
        </authorList>
    </citation>
    <scope>NUCLEOTIDE SEQUENCE [LARGE SCALE GENOMIC DNA]</scope>
    <source>
        <strain evidence="5 6">DSM 105481</strain>
    </source>
</reference>
<feature type="transmembrane region" description="Helical" evidence="3">
    <location>
        <begin position="232"/>
        <end position="253"/>
    </location>
</feature>
<dbReference type="InterPro" id="IPR000620">
    <property type="entry name" value="EamA_dom"/>
</dbReference>
<dbReference type="EMBL" id="JACJHX010000003">
    <property type="protein sequence ID" value="MBA9026145.1"/>
    <property type="molecule type" value="Genomic_DNA"/>
</dbReference>
<evidence type="ECO:0000256" key="3">
    <source>
        <dbReference type="SAM" id="Phobius"/>
    </source>
</evidence>
<comment type="similarity">
    <text evidence="2">Belongs to the EamA transporter family.</text>
</comment>
<feature type="domain" description="EamA" evidence="4">
    <location>
        <begin position="2"/>
        <end position="130"/>
    </location>
</feature>
<dbReference type="PANTHER" id="PTHR22911">
    <property type="entry name" value="ACYL-MALONYL CONDENSING ENZYME-RELATED"/>
    <property type="match status" value="1"/>
</dbReference>
<gene>
    <name evidence="5" type="ORF">HNP81_001430</name>
</gene>
<evidence type="ECO:0000256" key="1">
    <source>
        <dbReference type="ARBA" id="ARBA00004127"/>
    </source>
</evidence>
<comment type="subcellular location">
    <subcellularLocation>
        <location evidence="1">Endomembrane system</location>
        <topology evidence="1">Multi-pass membrane protein</topology>
    </subcellularLocation>
</comment>
<feature type="transmembrane region" description="Helical" evidence="3">
    <location>
        <begin position="114"/>
        <end position="132"/>
    </location>
</feature>
<evidence type="ECO:0000259" key="4">
    <source>
        <dbReference type="Pfam" id="PF00892"/>
    </source>
</evidence>
<dbReference type="Gene3D" id="1.10.3730.20">
    <property type="match status" value="1"/>
</dbReference>
<accession>A0ABR6CNH6</accession>
<dbReference type="PANTHER" id="PTHR22911:SF137">
    <property type="entry name" value="SOLUTE CARRIER FAMILY 35 MEMBER G2-RELATED"/>
    <property type="match status" value="1"/>
</dbReference>
<dbReference type="RefSeq" id="WP_182502066.1">
    <property type="nucleotide sequence ID" value="NZ_JACJHX010000003.1"/>
</dbReference>
<feature type="domain" description="EamA" evidence="4">
    <location>
        <begin position="142"/>
        <end position="302"/>
    </location>
</feature>